<feature type="non-terminal residue" evidence="2">
    <location>
        <position position="115"/>
    </location>
</feature>
<dbReference type="STRING" id="283909.R7UAR2"/>
<evidence type="ECO:0000256" key="1">
    <source>
        <dbReference type="ARBA" id="ARBA00022729"/>
    </source>
</evidence>
<dbReference type="PANTHER" id="PTHR24373:SF383">
    <property type="entry name" value="LEUCINE-RICH REPEAT-CONTAINING PROTEIN 15-LIKE"/>
    <property type="match status" value="1"/>
</dbReference>
<dbReference type="GO" id="GO:0031012">
    <property type="term" value="C:extracellular matrix"/>
    <property type="evidence" value="ECO:0007669"/>
    <property type="project" value="TreeGrafter"/>
</dbReference>
<dbReference type="InterPro" id="IPR050328">
    <property type="entry name" value="Dev_Immune_Receptor"/>
</dbReference>
<proteinExistence type="predicted"/>
<dbReference type="InterPro" id="IPR001611">
    <property type="entry name" value="Leu-rich_rpt"/>
</dbReference>
<accession>R7UAR2</accession>
<keyword evidence="1" id="KW-0732">Signal</keyword>
<dbReference type="OrthoDB" id="6099413at2759"/>
<dbReference type="AlphaFoldDB" id="R7UAR2"/>
<dbReference type="InterPro" id="IPR032675">
    <property type="entry name" value="LRR_dom_sf"/>
</dbReference>
<evidence type="ECO:0000313" key="2">
    <source>
        <dbReference type="EMBL" id="ELU03069.1"/>
    </source>
</evidence>
<dbReference type="PANTHER" id="PTHR24373">
    <property type="entry name" value="SLIT RELATED LEUCINE-RICH REPEAT NEURONAL PROTEIN"/>
    <property type="match status" value="1"/>
</dbReference>
<dbReference type="Pfam" id="PF00560">
    <property type="entry name" value="LRR_1"/>
    <property type="match status" value="1"/>
</dbReference>
<name>R7UAR2_CAPTE</name>
<evidence type="ECO:0008006" key="3">
    <source>
        <dbReference type="Google" id="ProtNLM"/>
    </source>
</evidence>
<reference evidence="2" key="1">
    <citation type="journal article" date="2013" name="Nature">
        <title>Insights into bilaterian evolution from three spiralian genomes.</title>
        <authorList>
            <person name="Simakov O."/>
            <person name="Marletaz F."/>
            <person name="Cho S.J."/>
            <person name="Edsinger-Gonzales E."/>
            <person name="Havlak P."/>
            <person name="Hellsten U."/>
            <person name="Kuo D.H."/>
            <person name="Larsson T."/>
            <person name="Lv J."/>
            <person name="Arendt D."/>
            <person name="Savage R."/>
            <person name="Osoegawa K."/>
            <person name="de Jong P."/>
            <person name="Grimwood J."/>
            <person name="Chapman J.A."/>
            <person name="Shapiro H."/>
            <person name="Aerts A."/>
            <person name="Otillar R.P."/>
            <person name="Terry A.Y."/>
            <person name="Boore J.L."/>
            <person name="Grigoriev I.V."/>
            <person name="Lindberg D.R."/>
            <person name="Seaver E.C."/>
            <person name="Weisblat D.A."/>
            <person name="Putnam N.H."/>
            <person name="Rokhsar D.S."/>
        </authorList>
    </citation>
    <scope>NUCLEOTIDE SEQUENCE</scope>
    <source>
        <strain evidence="2">I ESC-2004</strain>
    </source>
</reference>
<dbReference type="SUPFAM" id="SSF52058">
    <property type="entry name" value="L domain-like"/>
    <property type="match status" value="1"/>
</dbReference>
<dbReference type="Pfam" id="PF13855">
    <property type="entry name" value="LRR_8"/>
    <property type="match status" value="1"/>
</dbReference>
<sequence>LTSVPGDITPNVTELDLNQNDITRIQQTDFNDKYTNLAYLQLSNNDITSMEIGCFKRTILKTLLLKSNKMTAIPDLREVGNTLEILNLGSNEITTITVDELSYLTELTDLYLFDN</sequence>
<dbReference type="GO" id="GO:0005615">
    <property type="term" value="C:extracellular space"/>
    <property type="evidence" value="ECO:0007669"/>
    <property type="project" value="TreeGrafter"/>
</dbReference>
<organism evidence="2">
    <name type="scientific">Capitella teleta</name>
    <name type="common">Polychaete worm</name>
    <dbReference type="NCBI Taxonomy" id="283909"/>
    <lineage>
        <taxon>Eukaryota</taxon>
        <taxon>Metazoa</taxon>
        <taxon>Spiralia</taxon>
        <taxon>Lophotrochozoa</taxon>
        <taxon>Annelida</taxon>
        <taxon>Polychaeta</taxon>
        <taxon>Sedentaria</taxon>
        <taxon>Scolecida</taxon>
        <taxon>Capitellidae</taxon>
        <taxon>Capitella</taxon>
    </lineage>
</organism>
<dbReference type="HOGENOM" id="CLU_074440_3_0_1"/>
<gene>
    <name evidence="2" type="ORF">CAPTEDRAFT_68045</name>
</gene>
<dbReference type="Gene3D" id="3.80.10.10">
    <property type="entry name" value="Ribonuclease Inhibitor"/>
    <property type="match status" value="1"/>
</dbReference>
<dbReference type="EMBL" id="KB303493">
    <property type="protein sequence ID" value="ELU03069.1"/>
    <property type="molecule type" value="Genomic_DNA"/>
</dbReference>
<protein>
    <recommendedName>
        <fullName evidence="3">LRRNT domain-containing protein</fullName>
    </recommendedName>
</protein>
<feature type="non-terminal residue" evidence="2">
    <location>
        <position position="1"/>
    </location>
</feature>